<dbReference type="Proteomes" id="UP000789920">
    <property type="component" value="Unassembled WGS sequence"/>
</dbReference>
<feature type="non-terminal residue" evidence="1">
    <location>
        <position position="300"/>
    </location>
</feature>
<name>A0ACA9Q110_9GLOM</name>
<evidence type="ECO:0000313" key="2">
    <source>
        <dbReference type="Proteomes" id="UP000789920"/>
    </source>
</evidence>
<evidence type="ECO:0000313" key="1">
    <source>
        <dbReference type="EMBL" id="CAG8728800.1"/>
    </source>
</evidence>
<gene>
    <name evidence="1" type="ORF">RPERSI_LOCUS11957</name>
</gene>
<comment type="caution">
    <text evidence="1">The sequence shown here is derived from an EMBL/GenBank/DDBJ whole genome shotgun (WGS) entry which is preliminary data.</text>
</comment>
<sequence>MRHLILIAITSVVLILFLTGYYISSLFEKYSFLSTNNDLLDKNIIPPSKFLEKEKQRQRFPKFDAFYDDYIKKHNRTVAKLLEQTTKDNSTKLPKVIVVQPNMNAGLGNRLPVLICGFLYSMMITDRLFFIEGFYSFTEYFEKDFDHDWKSVANLYNSSSSKYLHNDNDNEFQLITRGNLSNEEINSYDILYVRTWDYVCAPVISNPNYKEWISSIIPDNKIFGTISQKLLKLQPDLNKQVATFIDNNFGEYNIGIHLKVRKNRFMTNFTTPTEHYCQTTKMLMTGIDKKNVTIFIAADD</sequence>
<organism evidence="1 2">
    <name type="scientific">Racocetra persica</name>
    <dbReference type="NCBI Taxonomy" id="160502"/>
    <lineage>
        <taxon>Eukaryota</taxon>
        <taxon>Fungi</taxon>
        <taxon>Fungi incertae sedis</taxon>
        <taxon>Mucoromycota</taxon>
        <taxon>Glomeromycotina</taxon>
        <taxon>Glomeromycetes</taxon>
        <taxon>Diversisporales</taxon>
        <taxon>Gigasporaceae</taxon>
        <taxon>Racocetra</taxon>
    </lineage>
</organism>
<proteinExistence type="predicted"/>
<protein>
    <submittedName>
        <fullName evidence="1">33282_t:CDS:1</fullName>
    </submittedName>
</protein>
<keyword evidence="2" id="KW-1185">Reference proteome</keyword>
<reference evidence="1" key="1">
    <citation type="submission" date="2021-06" db="EMBL/GenBank/DDBJ databases">
        <authorList>
            <person name="Kallberg Y."/>
            <person name="Tangrot J."/>
            <person name="Rosling A."/>
        </authorList>
    </citation>
    <scope>NUCLEOTIDE SEQUENCE</scope>
    <source>
        <strain evidence="1">MA461A</strain>
    </source>
</reference>
<accession>A0ACA9Q110</accession>
<dbReference type="EMBL" id="CAJVQC010025091">
    <property type="protein sequence ID" value="CAG8728800.1"/>
    <property type="molecule type" value="Genomic_DNA"/>
</dbReference>